<accession>A0AAV6TM22</accession>
<name>A0AAV6TM22_9ARAC</name>
<keyword evidence="2" id="KW-1185">Reference proteome</keyword>
<reference evidence="1 2" key="1">
    <citation type="journal article" date="2022" name="Nat. Ecol. Evol.">
        <title>A masculinizing supergene underlies an exaggerated male reproductive morph in a spider.</title>
        <authorList>
            <person name="Hendrickx F."/>
            <person name="De Corte Z."/>
            <person name="Sonet G."/>
            <person name="Van Belleghem S.M."/>
            <person name="Kostlbacher S."/>
            <person name="Vangestel C."/>
        </authorList>
    </citation>
    <scope>NUCLEOTIDE SEQUENCE [LARGE SCALE GENOMIC DNA]</scope>
    <source>
        <strain evidence="1">W744_W776</strain>
    </source>
</reference>
<comment type="caution">
    <text evidence="1">The sequence shown here is derived from an EMBL/GenBank/DDBJ whole genome shotgun (WGS) entry which is preliminary data.</text>
</comment>
<dbReference type="AlphaFoldDB" id="A0AAV6TM22"/>
<protein>
    <recommendedName>
        <fullName evidence="3">Nudix hydrolase domain-containing protein</fullName>
    </recommendedName>
</protein>
<dbReference type="EMBL" id="JAFNEN010002434">
    <property type="protein sequence ID" value="KAG8172723.1"/>
    <property type="molecule type" value="Genomic_DNA"/>
</dbReference>
<gene>
    <name evidence="1" type="ORF">JTE90_003912</name>
</gene>
<sequence>MPGHKLSTTYGVVKTFDNRIVIICRKVPYCVQNYYHRKNRKTKPCDNFAVVRDQFEKEQLPLLKPYDQLDYQRFIQDLPYEDRYDFPHGQLAIRKPSSIYTLFKEAYREFEEESGFRFKFIKKDIEHYPLLELEFNGCDGVRYRQYFFYR</sequence>
<organism evidence="1 2">
    <name type="scientific">Oedothorax gibbosus</name>
    <dbReference type="NCBI Taxonomy" id="931172"/>
    <lineage>
        <taxon>Eukaryota</taxon>
        <taxon>Metazoa</taxon>
        <taxon>Ecdysozoa</taxon>
        <taxon>Arthropoda</taxon>
        <taxon>Chelicerata</taxon>
        <taxon>Arachnida</taxon>
        <taxon>Araneae</taxon>
        <taxon>Araneomorphae</taxon>
        <taxon>Entelegynae</taxon>
        <taxon>Araneoidea</taxon>
        <taxon>Linyphiidae</taxon>
        <taxon>Erigoninae</taxon>
        <taxon>Oedothorax</taxon>
    </lineage>
</organism>
<evidence type="ECO:0000313" key="1">
    <source>
        <dbReference type="EMBL" id="KAG8172723.1"/>
    </source>
</evidence>
<dbReference type="Proteomes" id="UP000827092">
    <property type="component" value="Unassembled WGS sequence"/>
</dbReference>
<evidence type="ECO:0008006" key="3">
    <source>
        <dbReference type="Google" id="ProtNLM"/>
    </source>
</evidence>
<proteinExistence type="predicted"/>
<evidence type="ECO:0000313" key="2">
    <source>
        <dbReference type="Proteomes" id="UP000827092"/>
    </source>
</evidence>